<feature type="coiled-coil region" evidence="1">
    <location>
        <begin position="66"/>
        <end position="93"/>
    </location>
</feature>
<dbReference type="KEGG" id="egl:EGR_03525"/>
<keyword evidence="4" id="KW-1185">Reference proteome</keyword>
<comment type="caution">
    <text evidence="3">The sequence shown here is derived from an EMBL/GenBank/DDBJ whole genome shotgun (WGS) entry which is preliminary data.</text>
</comment>
<organism evidence="3 4">
    <name type="scientific">Echinococcus granulosus</name>
    <name type="common">Hydatid tapeworm</name>
    <dbReference type="NCBI Taxonomy" id="6210"/>
    <lineage>
        <taxon>Eukaryota</taxon>
        <taxon>Metazoa</taxon>
        <taxon>Spiralia</taxon>
        <taxon>Lophotrochozoa</taxon>
        <taxon>Platyhelminthes</taxon>
        <taxon>Cestoda</taxon>
        <taxon>Eucestoda</taxon>
        <taxon>Cyclophyllidea</taxon>
        <taxon>Taeniidae</taxon>
        <taxon>Echinococcus</taxon>
        <taxon>Echinococcus granulosus group</taxon>
    </lineage>
</organism>
<dbReference type="EMBL" id="APAU02000018">
    <property type="protein sequence ID" value="EUB61711.1"/>
    <property type="molecule type" value="Genomic_DNA"/>
</dbReference>
<evidence type="ECO:0000259" key="2">
    <source>
        <dbReference type="Pfam" id="PF08397"/>
    </source>
</evidence>
<dbReference type="CTD" id="36339240"/>
<evidence type="ECO:0000313" key="4">
    <source>
        <dbReference type="Proteomes" id="UP000019149"/>
    </source>
</evidence>
<evidence type="ECO:0000256" key="1">
    <source>
        <dbReference type="SAM" id="Coils"/>
    </source>
</evidence>
<sequence length="149" mass="17309">MSGFLEAFQKISDIAETNNAGLRPFGIALRRYCLRQRQITECLVTPLSDRLDEWRRTANQMDRDCVKELRKAKSELQRAILEAEKCKKRLRRKEVPSFYVVLSSLSKSKQALAASVVLHLSISYPGRQGRWAQLGQYYGYEFESKLKEF</sequence>
<gene>
    <name evidence="3" type="ORF">EGR_03525</name>
</gene>
<dbReference type="RefSeq" id="XP_024352907.1">
    <property type="nucleotide sequence ID" value="XM_024492774.1"/>
</dbReference>
<dbReference type="Gene3D" id="1.20.1270.60">
    <property type="entry name" value="Arfaptin homology (AH) domain/BAR domain"/>
    <property type="match status" value="1"/>
</dbReference>
<evidence type="ECO:0000313" key="3">
    <source>
        <dbReference type="EMBL" id="EUB61711.1"/>
    </source>
</evidence>
<dbReference type="InterPro" id="IPR013606">
    <property type="entry name" value="I-BAR_dom"/>
</dbReference>
<protein>
    <submittedName>
        <fullName evidence="3">Metastasis suppressor protein</fullName>
    </submittedName>
</protein>
<dbReference type="AlphaFoldDB" id="W6UKM0"/>
<dbReference type="InterPro" id="IPR027267">
    <property type="entry name" value="AH/BAR_dom_sf"/>
</dbReference>
<reference evidence="3 4" key="1">
    <citation type="journal article" date="2013" name="Nat. Genet.">
        <title>The genome of the hydatid tapeworm Echinococcus granulosus.</title>
        <authorList>
            <person name="Zheng H."/>
            <person name="Zhang W."/>
            <person name="Zhang L."/>
            <person name="Zhang Z."/>
            <person name="Li J."/>
            <person name="Lu G."/>
            <person name="Zhu Y."/>
            <person name="Wang Y."/>
            <person name="Huang Y."/>
            <person name="Liu J."/>
            <person name="Kang H."/>
            <person name="Chen J."/>
            <person name="Wang L."/>
            <person name="Chen A."/>
            <person name="Yu S."/>
            <person name="Gao Z."/>
            <person name="Jin L."/>
            <person name="Gu W."/>
            <person name="Wang Z."/>
            <person name="Zhao L."/>
            <person name="Shi B."/>
            <person name="Wen H."/>
            <person name="Lin R."/>
            <person name="Jones M.K."/>
            <person name="Brejova B."/>
            <person name="Vinar T."/>
            <person name="Zhao G."/>
            <person name="McManus D.P."/>
            <person name="Chen Z."/>
            <person name="Zhou Y."/>
            <person name="Wang S."/>
        </authorList>
    </citation>
    <scope>NUCLEOTIDE SEQUENCE [LARGE SCALE GENOMIC DNA]</scope>
</reference>
<accession>W6UKM0</accession>
<dbReference type="GO" id="GO:0007009">
    <property type="term" value="P:plasma membrane organization"/>
    <property type="evidence" value="ECO:0007669"/>
    <property type="project" value="InterPro"/>
</dbReference>
<dbReference type="SUPFAM" id="SSF103657">
    <property type="entry name" value="BAR/IMD domain-like"/>
    <property type="match status" value="1"/>
</dbReference>
<dbReference type="Proteomes" id="UP000019149">
    <property type="component" value="Unassembled WGS sequence"/>
</dbReference>
<feature type="domain" description="IMD" evidence="2">
    <location>
        <begin position="3"/>
        <end position="93"/>
    </location>
</feature>
<dbReference type="GeneID" id="36339240"/>
<dbReference type="OrthoDB" id="10061327at2759"/>
<dbReference type="STRING" id="6210.W6UKM0"/>
<dbReference type="Pfam" id="PF08397">
    <property type="entry name" value="IMD"/>
    <property type="match status" value="1"/>
</dbReference>
<name>W6UKM0_ECHGR</name>
<keyword evidence="1" id="KW-0175">Coiled coil</keyword>
<proteinExistence type="predicted"/>